<reference evidence="2" key="1">
    <citation type="submission" date="2020-07" db="EMBL/GenBank/DDBJ databases">
        <authorList>
            <person name="Lin J."/>
        </authorList>
    </citation>
    <scope>NUCLEOTIDE SEQUENCE</scope>
</reference>
<protein>
    <recommendedName>
        <fullName evidence="3">Protein POLYCHOME-like</fullName>
    </recommendedName>
</protein>
<accession>A0A6V7P3E8</accession>
<feature type="compositionally biased region" description="Polar residues" evidence="1">
    <location>
        <begin position="152"/>
        <end position="167"/>
    </location>
</feature>
<sequence length="244" mass="26424">MPETRELMVRRGGAAAVGELSGGFFIRRVTSPGAVAAAAAAAAARKRRLRRDSATDNKENVAPWGPVGRHPSRTRRSPLPEWYPRTPLRDITAIVRAIERQRRSRRRATAAQQRTHEGTEAASPPRDMTSSPQEPSDSNEDTALIHTVAPSDVSNTTSLASPTEGLNSSPSPTALSLPTSEPSPQTRSASNDLSPAVNEKLSSLIDEMQRLVMENLRRAPQAAQPCKKKSTTATQRSSVLMSMR</sequence>
<evidence type="ECO:0000313" key="2">
    <source>
        <dbReference type="EMBL" id="CAD1825355.1"/>
    </source>
</evidence>
<dbReference type="InterPro" id="IPR034590">
    <property type="entry name" value="POLYCHOME/GIG1"/>
</dbReference>
<proteinExistence type="predicted"/>
<dbReference type="GO" id="GO:0005634">
    <property type="term" value="C:nucleus"/>
    <property type="evidence" value="ECO:0007669"/>
    <property type="project" value="InterPro"/>
</dbReference>
<feature type="region of interest" description="Disordered" evidence="1">
    <location>
        <begin position="47"/>
        <end position="84"/>
    </location>
</feature>
<dbReference type="PANTHER" id="PTHR35119:SF1">
    <property type="entry name" value="PROTEIN POLYCHOME"/>
    <property type="match status" value="1"/>
</dbReference>
<feature type="compositionally biased region" description="Polar residues" evidence="1">
    <location>
        <begin position="231"/>
        <end position="244"/>
    </location>
</feature>
<organism evidence="2">
    <name type="scientific">Ananas comosus var. bracteatus</name>
    <name type="common">red pineapple</name>
    <dbReference type="NCBI Taxonomy" id="296719"/>
    <lineage>
        <taxon>Eukaryota</taxon>
        <taxon>Viridiplantae</taxon>
        <taxon>Streptophyta</taxon>
        <taxon>Embryophyta</taxon>
        <taxon>Tracheophyta</taxon>
        <taxon>Spermatophyta</taxon>
        <taxon>Magnoliopsida</taxon>
        <taxon>Liliopsida</taxon>
        <taxon>Poales</taxon>
        <taxon>Bromeliaceae</taxon>
        <taxon>Bromelioideae</taxon>
        <taxon>Ananas</taxon>
    </lineage>
</organism>
<dbReference type="GO" id="GO:0051783">
    <property type="term" value="P:regulation of nuclear division"/>
    <property type="evidence" value="ECO:0007669"/>
    <property type="project" value="InterPro"/>
</dbReference>
<gene>
    <name evidence="2" type="ORF">CB5_LOCUS8566</name>
</gene>
<name>A0A6V7P3E8_ANACO</name>
<evidence type="ECO:0008006" key="3">
    <source>
        <dbReference type="Google" id="ProtNLM"/>
    </source>
</evidence>
<dbReference type="EMBL" id="LR862144">
    <property type="protein sequence ID" value="CAD1825355.1"/>
    <property type="molecule type" value="Genomic_DNA"/>
</dbReference>
<dbReference type="AlphaFoldDB" id="A0A6V7P3E8"/>
<feature type="compositionally biased region" description="Low complexity" evidence="1">
    <location>
        <begin position="168"/>
        <end position="184"/>
    </location>
</feature>
<feature type="region of interest" description="Disordered" evidence="1">
    <location>
        <begin position="100"/>
        <end position="196"/>
    </location>
</feature>
<evidence type="ECO:0000256" key="1">
    <source>
        <dbReference type="SAM" id="MobiDB-lite"/>
    </source>
</evidence>
<dbReference type="PANTHER" id="PTHR35119">
    <property type="entry name" value="PROTEIN POLYCHOME"/>
    <property type="match status" value="1"/>
</dbReference>
<feature type="region of interest" description="Disordered" evidence="1">
    <location>
        <begin position="219"/>
        <end position="244"/>
    </location>
</feature>